<dbReference type="SUPFAM" id="SSF53335">
    <property type="entry name" value="S-adenosyl-L-methionine-dependent methyltransferases"/>
    <property type="match status" value="1"/>
</dbReference>
<protein>
    <recommendedName>
        <fullName evidence="6">Ribosomal RNA small subunit methyltransferase G</fullName>
        <ecNumber evidence="6">2.1.1.-</ecNumber>
    </recommendedName>
    <alternativeName>
        <fullName evidence="6">16S rRNA 7-methylguanosine methyltransferase</fullName>
        <shortName evidence="6">16S rRNA m7G methyltransferase</shortName>
    </alternativeName>
</protein>
<sequence>MDRAFHEALALGIERLRLPVDATALALLERYADRLLAWNRKVNLTAITDAAQVAEKHLVDSLALLPALGGARTLLDVGSGAGIPGVPLACARRDLAVTCCDSVTKKIAFVKAVAVELGVDVRGVVARAEGKPEDERLPRAEAVVSRALADPERWVPLGAAYVAEGGLLLAMLGRDADEAALTALGAAHGLAFAGLDRFELPLSRSARAIARWRKQ</sequence>
<dbReference type="PANTHER" id="PTHR31760">
    <property type="entry name" value="S-ADENOSYL-L-METHIONINE-DEPENDENT METHYLTRANSFERASES SUPERFAMILY PROTEIN"/>
    <property type="match status" value="1"/>
</dbReference>
<dbReference type="InterPro" id="IPR029063">
    <property type="entry name" value="SAM-dependent_MTases_sf"/>
</dbReference>
<accession>A0ABM7WVH8</accession>
<evidence type="ECO:0000256" key="3">
    <source>
        <dbReference type="ARBA" id="ARBA00022603"/>
    </source>
</evidence>
<dbReference type="PANTHER" id="PTHR31760:SF0">
    <property type="entry name" value="S-ADENOSYL-L-METHIONINE-DEPENDENT METHYLTRANSFERASES SUPERFAMILY PROTEIN"/>
    <property type="match status" value="1"/>
</dbReference>
<dbReference type="EC" id="2.1.1.-" evidence="6"/>
<keyword evidence="3 6" id="KW-0489">Methyltransferase</keyword>
<dbReference type="EMBL" id="AP025591">
    <property type="protein sequence ID" value="BDG03510.1"/>
    <property type="molecule type" value="Genomic_DNA"/>
</dbReference>
<dbReference type="HAMAP" id="MF_00074">
    <property type="entry name" value="16SrRNA_methyltr_G"/>
    <property type="match status" value="1"/>
</dbReference>
<dbReference type="Gene3D" id="3.40.50.150">
    <property type="entry name" value="Vaccinia Virus protein VP39"/>
    <property type="match status" value="1"/>
</dbReference>
<comment type="function">
    <text evidence="6">Specifically methylates the N7 position of a guanine in 16S rRNA.</text>
</comment>
<dbReference type="Pfam" id="PF02527">
    <property type="entry name" value="GidB"/>
    <property type="match status" value="1"/>
</dbReference>
<keyword evidence="8" id="KW-1185">Reference proteome</keyword>
<dbReference type="NCBIfam" id="TIGR00138">
    <property type="entry name" value="rsmG_gidB"/>
    <property type="match status" value="1"/>
</dbReference>
<organism evidence="7 8">
    <name type="scientific">Anaeromyxobacter oryzae</name>
    <dbReference type="NCBI Taxonomy" id="2918170"/>
    <lineage>
        <taxon>Bacteria</taxon>
        <taxon>Pseudomonadati</taxon>
        <taxon>Myxococcota</taxon>
        <taxon>Myxococcia</taxon>
        <taxon>Myxococcales</taxon>
        <taxon>Cystobacterineae</taxon>
        <taxon>Anaeromyxobacteraceae</taxon>
        <taxon>Anaeromyxobacter</taxon>
    </lineage>
</organism>
<keyword evidence="4 6" id="KW-0808">Transferase</keyword>
<keyword evidence="2 6" id="KW-0698">rRNA processing</keyword>
<evidence type="ECO:0000313" key="8">
    <source>
        <dbReference type="Proteomes" id="UP001162891"/>
    </source>
</evidence>
<dbReference type="InterPro" id="IPR003682">
    <property type="entry name" value="rRNA_ssu_MeTfrase_G"/>
</dbReference>
<dbReference type="GO" id="GO:0032259">
    <property type="term" value="P:methylation"/>
    <property type="evidence" value="ECO:0007669"/>
    <property type="project" value="UniProtKB-KW"/>
</dbReference>
<dbReference type="GO" id="GO:0008168">
    <property type="term" value="F:methyltransferase activity"/>
    <property type="evidence" value="ECO:0007669"/>
    <property type="project" value="UniProtKB-KW"/>
</dbReference>
<comment type="similarity">
    <text evidence="6">Belongs to the methyltransferase superfamily. RNA methyltransferase RsmG family.</text>
</comment>
<dbReference type="Proteomes" id="UP001162891">
    <property type="component" value="Chromosome"/>
</dbReference>
<evidence type="ECO:0000256" key="1">
    <source>
        <dbReference type="ARBA" id="ARBA00022490"/>
    </source>
</evidence>
<comment type="caution">
    <text evidence="6">Lacks conserved residue(s) required for the propagation of feature annotation.</text>
</comment>
<evidence type="ECO:0000256" key="2">
    <source>
        <dbReference type="ARBA" id="ARBA00022552"/>
    </source>
</evidence>
<proteinExistence type="inferred from homology"/>
<dbReference type="RefSeq" id="WP_248361581.1">
    <property type="nucleotide sequence ID" value="NZ_AP025591.1"/>
</dbReference>
<evidence type="ECO:0000256" key="4">
    <source>
        <dbReference type="ARBA" id="ARBA00022679"/>
    </source>
</evidence>
<name>A0ABM7WVH8_9BACT</name>
<keyword evidence="1 6" id="KW-0963">Cytoplasm</keyword>
<keyword evidence="5 6" id="KW-0949">S-adenosyl-L-methionine</keyword>
<comment type="subcellular location">
    <subcellularLocation>
        <location evidence="6">Cytoplasm</location>
    </subcellularLocation>
</comment>
<evidence type="ECO:0000256" key="5">
    <source>
        <dbReference type="ARBA" id="ARBA00022691"/>
    </source>
</evidence>
<reference evidence="8" key="1">
    <citation type="journal article" date="2022" name="Int. J. Syst. Evol. Microbiol.">
        <title>Anaeromyxobacter oryzae sp. nov., Anaeromyxobacter diazotrophicus sp. nov. and Anaeromyxobacter paludicola sp. nov., isolated from paddy soils.</title>
        <authorList>
            <person name="Itoh H."/>
            <person name="Xu Z."/>
            <person name="Mise K."/>
            <person name="Masuda Y."/>
            <person name="Ushijima N."/>
            <person name="Hayakawa C."/>
            <person name="Shiratori Y."/>
            <person name="Senoo K."/>
        </authorList>
    </citation>
    <scope>NUCLEOTIDE SEQUENCE [LARGE SCALE GENOMIC DNA]</scope>
    <source>
        <strain evidence="8">Red232</strain>
    </source>
</reference>
<evidence type="ECO:0000256" key="6">
    <source>
        <dbReference type="HAMAP-Rule" id="MF_00074"/>
    </source>
</evidence>
<evidence type="ECO:0000313" key="7">
    <source>
        <dbReference type="EMBL" id="BDG03510.1"/>
    </source>
</evidence>
<feature type="binding site" evidence="6">
    <location>
        <position position="78"/>
    </location>
    <ligand>
        <name>S-adenosyl-L-methionine</name>
        <dbReference type="ChEBI" id="CHEBI:59789"/>
    </ligand>
</feature>
<gene>
    <name evidence="6 7" type="primary">rsmG</name>
    <name evidence="7" type="ORF">AMOR_25060</name>
</gene>
<feature type="binding site" evidence="6">
    <location>
        <begin position="128"/>
        <end position="129"/>
    </location>
    <ligand>
        <name>S-adenosyl-L-methionine</name>
        <dbReference type="ChEBI" id="CHEBI:59789"/>
    </ligand>
</feature>
<feature type="binding site" evidence="6">
    <location>
        <position position="146"/>
    </location>
    <ligand>
        <name>S-adenosyl-L-methionine</name>
        <dbReference type="ChEBI" id="CHEBI:59789"/>
    </ligand>
</feature>